<keyword evidence="3 7" id="KW-0812">Transmembrane</keyword>
<dbReference type="InterPro" id="IPR051951">
    <property type="entry name" value="UNC-93_regulatory"/>
</dbReference>
<protein>
    <submittedName>
        <fullName evidence="8">Uncharacterized protein</fullName>
    </submittedName>
</protein>
<feature type="transmembrane region" description="Helical" evidence="7">
    <location>
        <begin position="73"/>
        <end position="94"/>
    </location>
</feature>
<organism evidence="8 9">
    <name type="scientific">Chrysophaeum taylorii</name>
    <dbReference type="NCBI Taxonomy" id="2483200"/>
    <lineage>
        <taxon>Eukaryota</taxon>
        <taxon>Sar</taxon>
        <taxon>Stramenopiles</taxon>
        <taxon>Ochrophyta</taxon>
        <taxon>Pelagophyceae</taxon>
        <taxon>Pelagomonadales</taxon>
        <taxon>Pelagomonadaceae</taxon>
        <taxon>Chrysophaeum</taxon>
    </lineage>
</organism>
<dbReference type="PANTHER" id="PTHR19444">
    <property type="entry name" value="UNC-93 RELATED"/>
    <property type="match status" value="1"/>
</dbReference>
<keyword evidence="9" id="KW-1185">Reference proteome</keyword>
<dbReference type="AlphaFoldDB" id="A0AAD7UF28"/>
<evidence type="ECO:0000256" key="2">
    <source>
        <dbReference type="ARBA" id="ARBA00009172"/>
    </source>
</evidence>
<comment type="subcellular location">
    <subcellularLocation>
        <location evidence="1">Membrane</location>
        <topology evidence="1">Multi-pass membrane protein</topology>
    </subcellularLocation>
</comment>
<feature type="transmembrane region" description="Helical" evidence="7">
    <location>
        <begin position="254"/>
        <end position="275"/>
    </location>
</feature>
<evidence type="ECO:0000313" key="9">
    <source>
        <dbReference type="Proteomes" id="UP001230188"/>
    </source>
</evidence>
<keyword evidence="4 7" id="KW-1133">Transmembrane helix</keyword>
<evidence type="ECO:0000313" key="8">
    <source>
        <dbReference type="EMBL" id="KAJ8603718.1"/>
    </source>
</evidence>
<comment type="similarity">
    <text evidence="2">Belongs to the unc-93 family.</text>
</comment>
<keyword evidence="5 7" id="KW-0472">Membrane</keyword>
<feature type="transmembrane region" description="Helical" evidence="7">
    <location>
        <begin position="211"/>
        <end position="233"/>
    </location>
</feature>
<feature type="transmembrane region" description="Helical" evidence="7">
    <location>
        <begin position="295"/>
        <end position="315"/>
    </location>
</feature>
<dbReference type="GO" id="GO:0016020">
    <property type="term" value="C:membrane"/>
    <property type="evidence" value="ECO:0007669"/>
    <property type="project" value="UniProtKB-SubCell"/>
</dbReference>
<evidence type="ECO:0000256" key="5">
    <source>
        <dbReference type="ARBA" id="ARBA00023136"/>
    </source>
</evidence>
<feature type="transmembrane region" description="Helical" evidence="7">
    <location>
        <begin position="353"/>
        <end position="370"/>
    </location>
</feature>
<dbReference type="Pfam" id="PF05978">
    <property type="entry name" value="UNC-93"/>
    <property type="match status" value="1"/>
</dbReference>
<feature type="transmembrane region" description="Helical" evidence="7">
    <location>
        <begin position="133"/>
        <end position="158"/>
    </location>
</feature>
<dbReference type="InterPro" id="IPR010291">
    <property type="entry name" value="Ion_channel_UNC-93"/>
</dbReference>
<feature type="transmembrane region" description="Helical" evidence="7">
    <location>
        <begin position="390"/>
        <end position="410"/>
    </location>
</feature>
<evidence type="ECO:0000256" key="1">
    <source>
        <dbReference type="ARBA" id="ARBA00004141"/>
    </source>
</evidence>
<sequence length="465" mass="48909">MAEREKALNEALLEDSTVSPMAQQPPQPTSAVGTEKTGRELVANFTVMSLCFSLNHGTVTALIALASSSLGTALGNVSSGVLYLIYTLTAAFAAHAMTAKLGSKKTLVVGLGIYCFYVVSYLVAYAIPESRWYAVIVGAAFGGVAAGSIWPAQGVYFARTAELYAVRTDITREAATSQLGARFAATYLACEVTMKLLSSIVPSFVPNGIEALFALFTVIAFASVAGVATIDNIDLPESKVSVDFGKNALSATRLLSTDAICACMVPMNFAFGFGAAFVNGYFNSEVVKPGVGEDAIGYISAIIVGTAASLSLVYGRLGKFLGYQTPIVLWGAICFALFSLANLFFAASALGHWPFLVVLAAIFGSGRSVWEGSFKATFADYFPDDSAAAFANVQLQSGIASTIGFFLTATSVNVTVIGYVALVSAALALVFELCARVLYRARQRARETSYAHAVDHEDGASQDII</sequence>
<feature type="region of interest" description="Disordered" evidence="6">
    <location>
        <begin position="15"/>
        <end position="34"/>
    </location>
</feature>
<proteinExistence type="inferred from homology"/>
<dbReference type="Proteomes" id="UP001230188">
    <property type="component" value="Unassembled WGS sequence"/>
</dbReference>
<dbReference type="EMBL" id="JAQMWT010000344">
    <property type="protein sequence ID" value="KAJ8603718.1"/>
    <property type="molecule type" value="Genomic_DNA"/>
</dbReference>
<feature type="transmembrane region" description="Helical" evidence="7">
    <location>
        <begin position="45"/>
        <end position="67"/>
    </location>
</feature>
<comment type="caution">
    <text evidence="8">The sequence shown here is derived from an EMBL/GenBank/DDBJ whole genome shotgun (WGS) entry which is preliminary data.</text>
</comment>
<evidence type="ECO:0000256" key="6">
    <source>
        <dbReference type="SAM" id="MobiDB-lite"/>
    </source>
</evidence>
<evidence type="ECO:0000256" key="7">
    <source>
        <dbReference type="SAM" id="Phobius"/>
    </source>
</evidence>
<evidence type="ECO:0000256" key="3">
    <source>
        <dbReference type="ARBA" id="ARBA00022692"/>
    </source>
</evidence>
<feature type="transmembrane region" description="Helical" evidence="7">
    <location>
        <begin position="106"/>
        <end position="127"/>
    </location>
</feature>
<feature type="transmembrane region" description="Helical" evidence="7">
    <location>
        <begin position="416"/>
        <end position="439"/>
    </location>
</feature>
<evidence type="ECO:0000256" key="4">
    <source>
        <dbReference type="ARBA" id="ARBA00022989"/>
    </source>
</evidence>
<dbReference type="PANTHER" id="PTHR19444:SF13">
    <property type="entry name" value="PROTEIN UNC-93 HOMOLOG A"/>
    <property type="match status" value="1"/>
</dbReference>
<feature type="transmembrane region" description="Helical" evidence="7">
    <location>
        <begin position="179"/>
        <end position="205"/>
    </location>
</feature>
<dbReference type="SUPFAM" id="SSF103473">
    <property type="entry name" value="MFS general substrate transporter"/>
    <property type="match status" value="1"/>
</dbReference>
<gene>
    <name evidence="8" type="ORF">CTAYLR_000211</name>
</gene>
<reference evidence="8" key="1">
    <citation type="submission" date="2023-01" db="EMBL/GenBank/DDBJ databases">
        <title>Metagenome sequencing of chrysophaentin producing Chrysophaeum taylorii.</title>
        <authorList>
            <person name="Davison J."/>
            <person name="Bewley C."/>
        </authorList>
    </citation>
    <scope>NUCLEOTIDE SEQUENCE</scope>
    <source>
        <strain evidence="8">NIES-1699</strain>
    </source>
</reference>
<feature type="transmembrane region" description="Helical" evidence="7">
    <location>
        <begin position="327"/>
        <end position="347"/>
    </location>
</feature>
<dbReference type="InterPro" id="IPR036259">
    <property type="entry name" value="MFS_trans_sf"/>
</dbReference>
<accession>A0AAD7UF28</accession>
<dbReference type="Gene3D" id="1.20.1250.20">
    <property type="entry name" value="MFS general substrate transporter like domains"/>
    <property type="match status" value="1"/>
</dbReference>
<name>A0AAD7UF28_9STRA</name>